<evidence type="ECO:0000313" key="5">
    <source>
        <dbReference type="EMBL" id="ARU17287.1"/>
    </source>
</evidence>
<dbReference type="InterPro" id="IPR036412">
    <property type="entry name" value="HAD-like_sf"/>
</dbReference>
<dbReference type="PANTHER" id="PTHR43768">
    <property type="entry name" value="TREHALOSE 6-PHOSPHATE PHOSPHATASE"/>
    <property type="match status" value="1"/>
</dbReference>
<evidence type="ECO:0000256" key="3">
    <source>
        <dbReference type="ARBA" id="ARBA00022801"/>
    </source>
</evidence>
<comment type="similarity">
    <text evidence="2 4">Belongs to the trehalose phosphatase family.</text>
</comment>
<evidence type="ECO:0000256" key="1">
    <source>
        <dbReference type="ARBA" id="ARBA00005199"/>
    </source>
</evidence>
<dbReference type="GO" id="GO:0046872">
    <property type="term" value="F:metal ion binding"/>
    <property type="evidence" value="ECO:0007669"/>
    <property type="project" value="UniProtKB-KW"/>
</dbReference>
<keyword evidence="3 4" id="KW-0378">Hydrolase</keyword>
<dbReference type="CDD" id="cd01627">
    <property type="entry name" value="HAD_TPP"/>
    <property type="match status" value="1"/>
</dbReference>
<comment type="cofactor">
    <cofactor evidence="4">
        <name>Mg(2+)</name>
        <dbReference type="ChEBI" id="CHEBI:18420"/>
    </cofactor>
</comment>
<comment type="catalytic activity">
    <reaction evidence="4">
        <text>alpha,alpha-trehalose 6-phosphate + H2O = alpha,alpha-trehalose + phosphate</text>
        <dbReference type="Rhea" id="RHEA:23420"/>
        <dbReference type="ChEBI" id="CHEBI:15377"/>
        <dbReference type="ChEBI" id="CHEBI:16551"/>
        <dbReference type="ChEBI" id="CHEBI:43474"/>
        <dbReference type="ChEBI" id="CHEBI:58429"/>
        <dbReference type="EC" id="3.1.3.12"/>
    </reaction>
</comment>
<dbReference type="EMBL" id="CP019602">
    <property type="protein sequence ID" value="ARU17287.1"/>
    <property type="molecule type" value="Genomic_DNA"/>
</dbReference>
<evidence type="ECO:0000313" key="6">
    <source>
        <dbReference type="Proteomes" id="UP000195807"/>
    </source>
</evidence>
<organism evidence="5 6">
    <name type="scientific">Croceicoccus marinus</name>
    <dbReference type="NCBI Taxonomy" id="450378"/>
    <lineage>
        <taxon>Bacteria</taxon>
        <taxon>Pseudomonadati</taxon>
        <taxon>Pseudomonadota</taxon>
        <taxon>Alphaproteobacteria</taxon>
        <taxon>Sphingomonadales</taxon>
        <taxon>Erythrobacteraceae</taxon>
        <taxon>Croceicoccus</taxon>
    </lineage>
</organism>
<dbReference type="InterPro" id="IPR044651">
    <property type="entry name" value="OTSB-like"/>
</dbReference>
<dbReference type="PANTHER" id="PTHR43768:SF3">
    <property type="entry name" value="TREHALOSE 6-PHOSPHATE PHOSPHATASE"/>
    <property type="match status" value="1"/>
</dbReference>
<dbReference type="AlphaFoldDB" id="A0A1Z1FF31"/>
<proteinExistence type="inferred from homology"/>
<gene>
    <name evidence="5" type="ORF">A9D14_05990</name>
</gene>
<dbReference type="NCBIfam" id="TIGR00685">
    <property type="entry name" value="T6PP"/>
    <property type="match status" value="1"/>
</dbReference>
<sequence>MDFGRDALFLDFDGTLVELCDRPDAVQVSERLIETLHALSERLDGRLALVSGRAIEVLDGFGMIGLAAAGSHGSEWRLANGERKYLPRPAGLDVAQQQFAVFADTADGLLFEDKPLGAALHYRRAPGMRDAAHDLARQLADDHKLHLQHGHDMVELRVPGVDKGTAICELLKLRPFAGFRPIFLGDDVTDEDGFEAVEASGGKAILVGEPRDTHASYRLSGVSAVNEWLAQSLQSQAPEGAARKTGGMQ</sequence>
<dbReference type="InterPro" id="IPR006379">
    <property type="entry name" value="HAD-SF_hydro_IIB"/>
</dbReference>
<dbReference type="Gene3D" id="3.30.70.1020">
    <property type="entry name" value="Trehalose-6-phosphate phosphatase related protein, domain 2"/>
    <property type="match status" value="1"/>
</dbReference>
<dbReference type="InterPro" id="IPR003337">
    <property type="entry name" value="Trehalose_PPase"/>
</dbReference>
<dbReference type="NCBIfam" id="TIGR01484">
    <property type="entry name" value="HAD-SF-IIB"/>
    <property type="match status" value="1"/>
</dbReference>
<dbReference type="Proteomes" id="UP000195807">
    <property type="component" value="Chromosome"/>
</dbReference>
<name>A0A1Z1FF31_9SPHN</name>
<accession>A0A1Z1FF31</accession>
<dbReference type="InterPro" id="IPR023214">
    <property type="entry name" value="HAD_sf"/>
</dbReference>
<dbReference type="STRING" id="450378.GCA_001661675_01200"/>
<protein>
    <recommendedName>
        <fullName evidence="4">Trehalose 6-phosphate phosphatase</fullName>
        <ecNumber evidence="4">3.1.3.12</ecNumber>
    </recommendedName>
</protein>
<dbReference type="GO" id="GO:0004805">
    <property type="term" value="F:trehalose-phosphatase activity"/>
    <property type="evidence" value="ECO:0007669"/>
    <property type="project" value="UniProtKB-EC"/>
</dbReference>
<evidence type="ECO:0000256" key="2">
    <source>
        <dbReference type="ARBA" id="ARBA00008770"/>
    </source>
</evidence>
<reference evidence="5 6" key="1">
    <citation type="submission" date="2017-01" db="EMBL/GenBank/DDBJ databases">
        <title>Complete genome sequence of esterase-producing bacterium Croceicoccus marinus E4A9.</title>
        <authorList>
            <person name="Wu Y.-H."/>
            <person name="Cheng H."/>
            <person name="Xu L."/>
            <person name="Huo Y.-Y."/>
            <person name="Wang C.-S."/>
            <person name="Xu X.-W."/>
        </authorList>
    </citation>
    <scope>NUCLEOTIDE SEQUENCE [LARGE SCALE GENOMIC DNA]</scope>
    <source>
        <strain evidence="5 6">E4A9</strain>
    </source>
</reference>
<dbReference type="SUPFAM" id="SSF56784">
    <property type="entry name" value="HAD-like"/>
    <property type="match status" value="1"/>
</dbReference>
<comment type="function">
    <text evidence="4">Removes the phosphate from trehalose 6-phosphate to produce free trehalose.</text>
</comment>
<comment type="pathway">
    <text evidence="1 4">Glycan biosynthesis; trehalose biosynthesis.</text>
</comment>
<dbReference type="Gene3D" id="3.40.50.1000">
    <property type="entry name" value="HAD superfamily/HAD-like"/>
    <property type="match status" value="1"/>
</dbReference>
<dbReference type="EC" id="3.1.3.12" evidence="4"/>
<dbReference type="GO" id="GO:0005992">
    <property type="term" value="P:trehalose biosynthetic process"/>
    <property type="evidence" value="ECO:0007669"/>
    <property type="project" value="UniProtKB-UniPathway"/>
</dbReference>
<keyword evidence="4" id="KW-0460">Magnesium</keyword>
<evidence type="ECO:0000256" key="4">
    <source>
        <dbReference type="RuleBase" id="RU361117"/>
    </source>
</evidence>
<dbReference type="OrthoDB" id="9814913at2"/>
<dbReference type="KEGG" id="cman:A9D14_05990"/>
<dbReference type="Pfam" id="PF02358">
    <property type="entry name" value="Trehalose_PPase"/>
    <property type="match status" value="1"/>
</dbReference>
<keyword evidence="6" id="KW-1185">Reference proteome</keyword>
<keyword evidence="4" id="KW-0479">Metal-binding</keyword>
<dbReference type="UniPathway" id="UPA00299"/>